<sequence length="213" mass="23993">MKPINRRTLLALAPALMTGGSLLSSRAMAQASDPRLTIRAAGNPSARVRVEEWFSLTCTHCARFAAEIFPEVRSKLIDTGKVYYIFRDFPLDQVALTASMVARALPPERYEAFVLALLSSQDRWAFGKDAYGNEVNHEAEIQKMAALAGMSPDLFQQTIHDETLRHAIMEEEDRAQMQYKIDGTPTFRFNDKEQVSQELTYEEFAKKVEAAAQ</sequence>
<organism evidence="1 2">
    <name type="scientific">Komagataeibacter saccharivorans</name>
    <dbReference type="NCBI Taxonomy" id="265959"/>
    <lineage>
        <taxon>Bacteria</taxon>
        <taxon>Pseudomonadati</taxon>
        <taxon>Pseudomonadota</taxon>
        <taxon>Alphaproteobacteria</taxon>
        <taxon>Acetobacterales</taxon>
        <taxon>Acetobacteraceae</taxon>
        <taxon>Komagataeibacter</taxon>
    </lineage>
</organism>
<dbReference type="InterPro" id="IPR012336">
    <property type="entry name" value="Thioredoxin-like_fold"/>
</dbReference>
<accession>A0A347WDS3</accession>
<dbReference type="InterPro" id="IPR006311">
    <property type="entry name" value="TAT_signal"/>
</dbReference>
<dbReference type="SUPFAM" id="SSF52833">
    <property type="entry name" value="Thioredoxin-like"/>
    <property type="match status" value="1"/>
</dbReference>
<proteinExistence type="predicted"/>
<keyword evidence="2" id="KW-1185">Reference proteome</keyword>
<dbReference type="PROSITE" id="PS51318">
    <property type="entry name" value="TAT"/>
    <property type="match status" value="1"/>
</dbReference>
<dbReference type="AlphaFoldDB" id="A0A347WDS3"/>
<evidence type="ECO:0000313" key="1">
    <source>
        <dbReference type="EMBL" id="AXY23016.1"/>
    </source>
</evidence>
<dbReference type="KEGG" id="ksc:CD178_02265"/>
<evidence type="ECO:0000313" key="2">
    <source>
        <dbReference type="Proteomes" id="UP000264120"/>
    </source>
</evidence>
<dbReference type="Pfam" id="PF13462">
    <property type="entry name" value="Thioredoxin_4"/>
    <property type="match status" value="1"/>
</dbReference>
<dbReference type="Proteomes" id="UP000264120">
    <property type="component" value="Chromosome"/>
</dbReference>
<name>A0A347WDS3_9PROT</name>
<dbReference type="Gene3D" id="3.40.30.10">
    <property type="entry name" value="Glutaredoxin"/>
    <property type="match status" value="1"/>
</dbReference>
<reference evidence="1 2" key="1">
    <citation type="submission" date="2017-08" db="EMBL/GenBank/DDBJ databases">
        <title>Complete genome sequence of Gluconacetobacter saccharivorans CV1 isolated from Fermented Vinegar.</title>
        <authorList>
            <person name="Kim S.-Y."/>
        </authorList>
    </citation>
    <scope>NUCLEOTIDE SEQUENCE [LARGE SCALE GENOMIC DNA]</scope>
    <source>
        <strain evidence="1 2">CV1</strain>
    </source>
</reference>
<protein>
    <submittedName>
        <fullName evidence="1">DSBA-like thioredoxin domain protein</fullName>
    </submittedName>
</protein>
<gene>
    <name evidence="1" type="ORF">CD178_02265</name>
</gene>
<dbReference type="InterPro" id="IPR036249">
    <property type="entry name" value="Thioredoxin-like_sf"/>
</dbReference>
<dbReference type="EMBL" id="CP023036">
    <property type="protein sequence ID" value="AXY23016.1"/>
    <property type="molecule type" value="Genomic_DNA"/>
</dbReference>